<keyword evidence="8" id="KW-1185">Reference proteome</keyword>
<keyword evidence="5" id="KW-0472">Membrane</keyword>
<feature type="compositionally biased region" description="Polar residues" evidence="4">
    <location>
        <begin position="238"/>
        <end position="253"/>
    </location>
</feature>
<keyword evidence="1 3" id="KW-0853">WD repeat</keyword>
<evidence type="ECO:0000256" key="5">
    <source>
        <dbReference type="SAM" id="Phobius"/>
    </source>
</evidence>
<feature type="repeat" description="WD" evidence="3">
    <location>
        <begin position="673"/>
        <end position="707"/>
    </location>
</feature>
<dbReference type="InterPro" id="IPR001680">
    <property type="entry name" value="WD40_rpt"/>
</dbReference>
<feature type="transmembrane region" description="Helical" evidence="5">
    <location>
        <begin position="1309"/>
        <end position="1332"/>
    </location>
</feature>
<feature type="chain" id="PRO_5012219593" description="Anaphase-promoting complex subunit 4 WD40 domain-containing protein" evidence="6">
    <location>
        <begin position="27"/>
        <end position="1571"/>
    </location>
</feature>
<protein>
    <recommendedName>
        <fullName evidence="9">Anaphase-promoting complex subunit 4 WD40 domain-containing protein</fullName>
    </recommendedName>
</protein>
<dbReference type="Pfam" id="PF00400">
    <property type="entry name" value="WD40"/>
    <property type="match status" value="8"/>
</dbReference>
<accession>A0A250XJ66</accession>
<evidence type="ECO:0000256" key="2">
    <source>
        <dbReference type="ARBA" id="ARBA00022737"/>
    </source>
</evidence>
<dbReference type="InterPro" id="IPR011047">
    <property type="entry name" value="Quinoprotein_ADH-like_sf"/>
</dbReference>
<feature type="repeat" description="WD" evidence="3">
    <location>
        <begin position="801"/>
        <end position="842"/>
    </location>
</feature>
<dbReference type="SMART" id="SM00320">
    <property type="entry name" value="WD40"/>
    <property type="match status" value="12"/>
</dbReference>
<evidence type="ECO:0000256" key="1">
    <source>
        <dbReference type="ARBA" id="ARBA00022574"/>
    </source>
</evidence>
<feature type="region of interest" description="Disordered" evidence="4">
    <location>
        <begin position="1545"/>
        <end position="1571"/>
    </location>
</feature>
<evidence type="ECO:0008006" key="9">
    <source>
        <dbReference type="Google" id="ProtNLM"/>
    </source>
</evidence>
<keyword evidence="5" id="KW-1133">Transmembrane helix</keyword>
<dbReference type="EMBL" id="BEGY01000092">
    <property type="protein sequence ID" value="GAX83117.1"/>
    <property type="molecule type" value="Genomic_DNA"/>
</dbReference>
<feature type="region of interest" description="Disordered" evidence="4">
    <location>
        <begin position="928"/>
        <end position="950"/>
    </location>
</feature>
<reference evidence="7 8" key="1">
    <citation type="submission" date="2017-08" db="EMBL/GenBank/DDBJ databases">
        <title>Acidophilic green algal genome provides insights into adaptation to an acidic environment.</title>
        <authorList>
            <person name="Hirooka S."/>
            <person name="Hirose Y."/>
            <person name="Kanesaki Y."/>
            <person name="Higuchi S."/>
            <person name="Fujiwara T."/>
            <person name="Onuma R."/>
            <person name="Era A."/>
            <person name="Ohbayashi R."/>
            <person name="Uzuka A."/>
            <person name="Nozaki H."/>
            <person name="Yoshikawa H."/>
            <person name="Miyagishima S.Y."/>
        </authorList>
    </citation>
    <scope>NUCLEOTIDE SEQUENCE [LARGE SCALE GENOMIC DNA]</scope>
    <source>
        <strain evidence="7 8">NIES-2499</strain>
    </source>
</reference>
<evidence type="ECO:0000256" key="4">
    <source>
        <dbReference type="SAM" id="MobiDB-lite"/>
    </source>
</evidence>
<dbReference type="InterPro" id="IPR036322">
    <property type="entry name" value="WD40_repeat_dom_sf"/>
</dbReference>
<comment type="caution">
    <text evidence="7">The sequence shown here is derived from an EMBL/GenBank/DDBJ whole genome shotgun (WGS) entry which is preliminary data.</text>
</comment>
<feature type="compositionally biased region" description="Pro residues" evidence="4">
    <location>
        <begin position="940"/>
        <end position="950"/>
    </location>
</feature>
<dbReference type="PANTHER" id="PTHR19879">
    <property type="entry name" value="TRANSCRIPTION INITIATION FACTOR TFIID"/>
    <property type="match status" value="1"/>
</dbReference>
<evidence type="ECO:0000313" key="8">
    <source>
        <dbReference type="Proteomes" id="UP000232323"/>
    </source>
</evidence>
<dbReference type="CDD" id="cd00200">
    <property type="entry name" value="WD40"/>
    <property type="match status" value="1"/>
</dbReference>
<feature type="compositionally biased region" description="Polar residues" evidence="4">
    <location>
        <begin position="415"/>
        <end position="425"/>
    </location>
</feature>
<name>A0A250XJ66_9CHLO</name>
<keyword evidence="5" id="KW-0812">Transmembrane</keyword>
<dbReference type="OrthoDB" id="2306at2759"/>
<dbReference type="Proteomes" id="UP000232323">
    <property type="component" value="Unassembled WGS sequence"/>
</dbReference>
<feature type="compositionally biased region" description="Polar residues" evidence="4">
    <location>
        <begin position="1545"/>
        <end position="1558"/>
    </location>
</feature>
<evidence type="ECO:0000256" key="3">
    <source>
        <dbReference type="PROSITE-ProRule" id="PRU00221"/>
    </source>
</evidence>
<dbReference type="PANTHER" id="PTHR19879:SF9">
    <property type="entry name" value="TRANSCRIPTION INITIATION FACTOR TFIID SUBUNIT 5"/>
    <property type="match status" value="1"/>
</dbReference>
<dbReference type="PRINTS" id="PR00320">
    <property type="entry name" value="GPROTEINBRPT"/>
</dbReference>
<keyword evidence="6" id="KW-0732">Signal</keyword>
<dbReference type="PROSITE" id="PS50294">
    <property type="entry name" value="WD_REPEATS_REGION"/>
    <property type="match status" value="8"/>
</dbReference>
<dbReference type="Gene3D" id="2.130.10.10">
    <property type="entry name" value="YVTN repeat-like/Quinoprotein amine dehydrogenase"/>
    <property type="match status" value="4"/>
</dbReference>
<proteinExistence type="predicted"/>
<evidence type="ECO:0000313" key="7">
    <source>
        <dbReference type="EMBL" id="GAX83117.1"/>
    </source>
</evidence>
<feature type="signal peptide" evidence="6">
    <location>
        <begin position="1"/>
        <end position="26"/>
    </location>
</feature>
<dbReference type="STRING" id="1157962.A0A250XJ66"/>
<dbReference type="PROSITE" id="PS50082">
    <property type="entry name" value="WD_REPEATS_2"/>
    <property type="match status" value="9"/>
</dbReference>
<feature type="repeat" description="WD" evidence="3">
    <location>
        <begin position="88"/>
        <end position="130"/>
    </location>
</feature>
<feature type="region of interest" description="Disordered" evidence="4">
    <location>
        <begin position="228"/>
        <end position="253"/>
    </location>
</feature>
<evidence type="ECO:0000256" key="6">
    <source>
        <dbReference type="SAM" id="SignalP"/>
    </source>
</evidence>
<sequence>MTDIEQILKTFICLLCLLLWASGATASAYANDVAFAATNGSNSSQQSINPDSHDLHLEKQRLPRRLAEAVGPGSSVDFLFSVGLVEFQTGHTDVVSAVAYSPVEPDLLASCSYDYTVRLWNTSSLVQLAVMTGHSAPINSVVFNKNGTLLASGDDNGQVFIWNVSSYTALKVLTASPLGLQLNGLSFSPDGSYLSGGTSPAFITGFRRRDRKLMKKADVGAEYRQKKKPLQDAFLNPSPLSAPSKSHQPSESLQLPTNDLIMNANERLKTSKHHPHLGMKEGGEGTEKVQNIPSLAEIIKQTLRGRLWGGSPQQDKEGSTKMWPYDLNTAGRIVCYALQGMIPSYCRDQGHVSRESLAMPTSRNHASITSRKSSAQIRPDLDIEDPKIQQQHVLPDSTQIRPDLDLEDLKMQQQHKSIDSNNRLLQKQPDGGINKRTLQQSSTGYYVIIWSMKNYSQVATLTGHTDVVTATSFSPNGTQMTSSSDDGSIRVWTVPTWRLVALLTGQLLVTDVAWAGDGITLASSSGSTSDMSVSLWSVRYRDRTAVLSGHTAGVTGVAFAPSGSFLASSSMDLTVRLWNWKLQQAVQVLYWSGSVQAYTSVAFSQSVSVLAAGNDDHSIRLWSIPSGLQLGVFQDQSLISLAFSPESPHFAVGLSDLSIQILDQQTRNVLLILEGHLWPVVSLSFSSGNISLLASADVYSSVRLWDLYGGGNQVALIPIDVGVQCYSAALSKSGEYLAMAWNNEVNVWDVQTLQPLIMLQGPQQLVRAVQFSPDGTMLASGSQDDKVMLWNTSSWEVLAKLSAHTQAVSTIGWSPDSMLLASGSYDLTIILWRVSAQAPVATLVGHTAVVTSVTFSVDGSLLASCANDGTVRLWDVATGQSLQTLSSFSSSFMNQVSFSSDGTLLGVAPNTVQVHLFGVSNGYNESFIPSQPPHAGTAPSSPPLMPPSRPPKIPPLPLPLSPMPLPILVPPPLSAQEKIPLLKTNPGPPPLLPPVIKSLAPPLSPKLPSPALTQPLLQPTLPPNVPVILSPPGVPPNVPITQSPHGVPPNVPVILLPPLPQPIIPPDTPPLPILQPTPISHPNSQPSPTVLSPLLNPLTYPPPIPPNIPPVTPSTPHSLNTSTSADAPPIIAPMPSPPIIAPMPSLPPLEPLTFSPVSGTEFIIVLQLSSSYSQVGSSSKALTQALAAAMAVVLGIPSSQIQVLKVQVFSPSQQQRLLLLTSASSLPLSLEANMTLLAWYTSVQQSSAATLQAQGLVQDPSRLLDAADLVGDNIDNVLSVTALPIEDSSARFGGPAASQSKSGLSTGQLAGIIVGSVLGLMCVLASLVYLLLLCMRKRWAMMEATVPFEPDWMNVSTVKVQIEEAEAPWPAKASDVFKKFSDFKADGMLLHADLLGTQHSPDAKEGVLSPYQVTHNSVFHEEAGSSLNSSLEAPIHGAVARALALLSPVSEEAAGRMGYNTTGEGVEQYNTNGEGAEHCQVVHAVQLENVQLAEVSSMGDDTVAGRIVNHLGIDDGSVEEEVVAGHVTHHVVGLDGDVDTNSIVDGQEGRTNTSSSAVGGNVMGPPGAQEV</sequence>
<feature type="repeat" description="WD" evidence="3">
    <location>
        <begin position="591"/>
        <end position="632"/>
    </location>
</feature>
<keyword evidence="2" id="KW-0677">Repeat</keyword>
<feature type="region of interest" description="Disordered" evidence="4">
    <location>
        <begin position="415"/>
        <end position="435"/>
    </location>
</feature>
<dbReference type="InterPro" id="IPR015943">
    <property type="entry name" value="WD40/YVTN_repeat-like_dom_sf"/>
</dbReference>
<feature type="repeat" description="WD" evidence="3">
    <location>
        <begin position="843"/>
        <end position="884"/>
    </location>
</feature>
<feature type="repeat" description="WD" evidence="3">
    <location>
        <begin position="131"/>
        <end position="172"/>
    </location>
</feature>
<dbReference type="InterPro" id="IPR020472">
    <property type="entry name" value="WD40_PAC1"/>
</dbReference>
<organism evidence="7 8">
    <name type="scientific">Chlamydomonas eustigma</name>
    <dbReference type="NCBI Taxonomy" id="1157962"/>
    <lineage>
        <taxon>Eukaryota</taxon>
        <taxon>Viridiplantae</taxon>
        <taxon>Chlorophyta</taxon>
        <taxon>core chlorophytes</taxon>
        <taxon>Chlorophyceae</taxon>
        <taxon>CS clade</taxon>
        <taxon>Chlamydomonadales</taxon>
        <taxon>Chlamydomonadaceae</taxon>
        <taxon>Chlamydomonas</taxon>
    </lineage>
</organism>
<feature type="repeat" description="WD" evidence="3">
    <location>
        <begin position="461"/>
        <end position="502"/>
    </location>
</feature>
<dbReference type="SUPFAM" id="SSF50998">
    <property type="entry name" value="Quinoprotein alcohol dehydrogenase-like"/>
    <property type="match status" value="1"/>
</dbReference>
<feature type="repeat" description="WD" evidence="3">
    <location>
        <begin position="547"/>
        <end position="588"/>
    </location>
</feature>
<dbReference type="InterPro" id="IPR019775">
    <property type="entry name" value="WD40_repeat_CS"/>
</dbReference>
<dbReference type="PROSITE" id="PS00678">
    <property type="entry name" value="WD_REPEATS_1"/>
    <property type="match status" value="4"/>
</dbReference>
<gene>
    <name evidence="7" type="ORF">CEUSTIGMA_g10543.t1</name>
</gene>
<dbReference type="SUPFAM" id="SSF50978">
    <property type="entry name" value="WD40 repeat-like"/>
    <property type="match status" value="2"/>
</dbReference>
<feature type="repeat" description="WD" evidence="3">
    <location>
        <begin position="759"/>
        <end position="800"/>
    </location>
</feature>